<name>A0A9P4P1L0_9PEZI</name>
<dbReference type="Proteomes" id="UP000800235">
    <property type="component" value="Unassembled WGS sequence"/>
</dbReference>
<dbReference type="OrthoDB" id="63533at2759"/>
<keyword evidence="1" id="KW-0732">Signal</keyword>
<reference evidence="2" key="1">
    <citation type="journal article" date="2020" name="Stud. Mycol.">
        <title>101 Dothideomycetes genomes: a test case for predicting lifestyles and emergence of pathogens.</title>
        <authorList>
            <person name="Haridas S."/>
            <person name="Albert R."/>
            <person name="Binder M."/>
            <person name="Bloem J."/>
            <person name="Labutti K."/>
            <person name="Salamov A."/>
            <person name="Andreopoulos B."/>
            <person name="Baker S."/>
            <person name="Barry K."/>
            <person name="Bills G."/>
            <person name="Bluhm B."/>
            <person name="Cannon C."/>
            <person name="Castanera R."/>
            <person name="Culley D."/>
            <person name="Daum C."/>
            <person name="Ezra D."/>
            <person name="Gonzalez J."/>
            <person name="Henrissat B."/>
            <person name="Kuo A."/>
            <person name="Liang C."/>
            <person name="Lipzen A."/>
            <person name="Lutzoni F."/>
            <person name="Magnuson J."/>
            <person name="Mondo S."/>
            <person name="Nolan M."/>
            <person name="Ohm R."/>
            <person name="Pangilinan J."/>
            <person name="Park H.-J."/>
            <person name="Ramirez L."/>
            <person name="Alfaro M."/>
            <person name="Sun H."/>
            <person name="Tritt A."/>
            <person name="Yoshinaga Y."/>
            <person name="Zwiers L.-H."/>
            <person name="Turgeon B."/>
            <person name="Goodwin S."/>
            <person name="Spatafora J."/>
            <person name="Crous P."/>
            <person name="Grigoriev I."/>
        </authorList>
    </citation>
    <scope>NUCLEOTIDE SEQUENCE</scope>
    <source>
        <strain evidence="2">CBS 130266</strain>
    </source>
</reference>
<accession>A0A9P4P1L0</accession>
<feature type="chain" id="PRO_5040344153" evidence="1">
    <location>
        <begin position="20"/>
        <end position="176"/>
    </location>
</feature>
<comment type="caution">
    <text evidence="2">The sequence shown here is derived from an EMBL/GenBank/DDBJ whole genome shotgun (WGS) entry which is preliminary data.</text>
</comment>
<organism evidence="2 3">
    <name type="scientific">Tothia fuscella</name>
    <dbReference type="NCBI Taxonomy" id="1048955"/>
    <lineage>
        <taxon>Eukaryota</taxon>
        <taxon>Fungi</taxon>
        <taxon>Dikarya</taxon>
        <taxon>Ascomycota</taxon>
        <taxon>Pezizomycotina</taxon>
        <taxon>Dothideomycetes</taxon>
        <taxon>Pleosporomycetidae</taxon>
        <taxon>Venturiales</taxon>
        <taxon>Cylindrosympodiaceae</taxon>
        <taxon>Tothia</taxon>
    </lineage>
</organism>
<keyword evidence="3" id="KW-1185">Reference proteome</keyword>
<evidence type="ECO:0000256" key="1">
    <source>
        <dbReference type="SAM" id="SignalP"/>
    </source>
</evidence>
<dbReference type="AlphaFoldDB" id="A0A9P4P1L0"/>
<evidence type="ECO:0000313" key="2">
    <source>
        <dbReference type="EMBL" id="KAF2436554.1"/>
    </source>
</evidence>
<dbReference type="EMBL" id="MU007010">
    <property type="protein sequence ID" value="KAF2436554.1"/>
    <property type="molecule type" value="Genomic_DNA"/>
</dbReference>
<feature type="signal peptide" evidence="1">
    <location>
        <begin position="1"/>
        <end position="19"/>
    </location>
</feature>
<gene>
    <name evidence="2" type="ORF">EJ08DRAFT_644885</name>
</gene>
<evidence type="ECO:0000313" key="3">
    <source>
        <dbReference type="Proteomes" id="UP000800235"/>
    </source>
</evidence>
<proteinExistence type="predicted"/>
<sequence>MRSLAVSLLLLPLLVAAECKPPTIKYIELGKEWVTPRVQRAWDLGAISNEPTLKYIVDQPKKSHSNLPGNLLVPGVNINLTTDYPISNDTGVLDAGAPGVKLGDLNGVPHLSRNGGKGGVTYPVALKLSWSGADVDHSGLIVKTCSSSLIPPCIPLLGRINMANYWVLRLVLSLSV</sequence>
<protein>
    <submittedName>
        <fullName evidence="2">Uncharacterized protein</fullName>
    </submittedName>
</protein>